<evidence type="ECO:0000256" key="1">
    <source>
        <dbReference type="SAM" id="Phobius"/>
    </source>
</evidence>
<keyword evidence="1" id="KW-0812">Transmembrane</keyword>
<organism evidence="2 3">
    <name type="scientific">Haliscomenobacter hydrossis (strain ATCC 27775 / DSM 1100 / LMG 10767 / O)</name>
    <dbReference type="NCBI Taxonomy" id="760192"/>
    <lineage>
        <taxon>Bacteria</taxon>
        <taxon>Pseudomonadati</taxon>
        <taxon>Bacteroidota</taxon>
        <taxon>Saprospiria</taxon>
        <taxon>Saprospirales</taxon>
        <taxon>Haliscomenobacteraceae</taxon>
        <taxon>Haliscomenobacter</taxon>
    </lineage>
</organism>
<proteinExistence type="predicted"/>
<evidence type="ECO:0000313" key="3">
    <source>
        <dbReference type="Proteomes" id="UP000008461"/>
    </source>
</evidence>
<dbReference type="eggNOG" id="COG3127">
    <property type="taxonomic scope" value="Bacteria"/>
</dbReference>
<name>F4L548_HALH1</name>
<keyword evidence="3" id="KW-1185">Reference proteome</keyword>
<dbReference type="HOGENOM" id="CLU_091995_0_0_10"/>
<reference key="2">
    <citation type="submission" date="2011-04" db="EMBL/GenBank/DDBJ databases">
        <title>Complete sequence of chromosome of Haliscomenobacter hydrossis DSM 1100.</title>
        <authorList>
            <consortium name="US DOE Joint Genome Institute (JGI-PGF)"/>
            <person name="Lucas S."/>
            <person name="Han J."/>
            <person name="Lapidus A."/>
            <person name="Bruce D."/>
            <person name="Goodwin L."/>
            <person name="Pitluck S."/>
            <person name="Peters L."/>
            <person name="Kyrpides N."/>
            <person name="Mavromatis K."/>
            <person name="Ivanova N."/>
            <person name="Ovchinnikova G."/>
            <person name="Pagani I."/>
            <person name="Daligault H."/>
            <person name="Detter J.C."/>
            <person name="Han C."/>
            <person name="Land M."/>
            <person name="Hauser L."/>
            <person name="Markowitz V."/>
            <person name="Cheng J.-F."/>
            <person name="Hugenholtz P."/>
            <person name="Woyke T."/>
            <person name="Wu D."/>
            <person name="Verbarg S."/>
            <person name="Frueling A."/>
            <person name="Brambilla E."/>
            <person name="Klenk H.-P."/>
            <person name="Eisen J.A."/>
        </authorList>
    </citation>
    <scope>NUCLEOTIDE SEQUENCE</scope>
    <source>
        <strain>DSM 1100</strain>
    </source>
</reference>
<feature type="transmembrane region" description="Helical" evidence="1">
    <location>
        <begin position="140"/>
        <end position="158"/>
    </location>
</feature>
<feature type="transmembrane region" description="Helical" evidence="1">
    <location>
        <begin position="26"/>
        <end position="51"/>
    </location>
</feature>
<keyword evidence="1" id="KW-1133">Transmembrane helix</keyword>
<feature type="transmembrane region" description="Helical" evidence="1">
    <location>
        <begin position="71"/>
        <end position="97"/>
    </location>
</feature>
<dbReference type="AlphaFoldDB" id="F4L548"/>
<sequence length="214" mass="23726">MTQPQHQESLDTLQAIRSLMERSSRFISLSGLSGVSAGICALIGAGVAGVYLGRFDGQELNYDNFYELERWGIKASTFMFLDATLVLIFAVLSAIYFTTRKAKQKGLKVWDAVTRRLILSLAVPLLAGGVFIMALLYHGIIGLVAPCTLLFYGLGLVNASKYTLDDVRQLGYAQIVLGLITCFNVGYGLESWAFGFGFLHIAYGFYMYYKYERS</sequence>
<protein>
    <submittedName>
        <fullName evidence="2">Uncharacterized protein</fullName>
    </submittedName>
</protein>
<feature type="transmembrane region" description="Helical" evidence="1">
    <location>
        <begin position="117"/>
        <end position="134"/>
    </location>
</feature>
<dbReference type="RefSeq" id="WP_013763329.1">
    <property type="nucleotide sequence ID" value="NC_015510.1"/>
</dbReference>
<feature type="transmembrane region" description="Helical" evidence="1">
    <location>
        <begin position="192"/>
        <end position="209"/>
    </location>
</feature>
<gene>
    <name evidence="2" type="ordered locus">Halhy_0864</name>
</gene>
<dbReference type="KEGG" id="hhy:Halhy_0864"/>
<keyword evidence="1" id="KW-0472">Membrane</keyword>
<dbReference type="EMBL" id="CP002691">
    <property type="protein sequence ID" value="AEE48769.1"/>
    <property type="molecule type" value="Genomic_DNA"/>
</dbReference>
<accession>F4L548</accession>
<reference evidence="2 3" key="1">
    <citation type="journal article" date="2011" name="Stand. Genomic Sci.">
        <title>Complete genome sequence of Haliscomenobacter hydrossis type strain (O).</title>
        <authorList>
            <consortium name="US DOE Joint Genome Institute (JGI-PGF)"/>
            <person name="Daligault H."/>
            <person name="Lapidus A."/>
            <person name="Zeytun A."/>
            <person name="Nolan M."/>
            <person name="Lucas S."/>
            <person name="Del Rio T.G."/>
            <person name="Tice H."/>
            <person name="Cheng J.F."/>
            <person name="Tapia R."/>
            <person name="Han C."/>
            <person name="Goodwin L."/>
            <person name="Pitluck S."/>
            <person name="Liolios K."/>
            <person name="Pagani I."/>
            <person name="Ivanova N."/>
            <person name="Huntemann M."/>
            <person name="Mavromatis K."/>
            <person name="Mikhailova N."/>
            <person name="Pati A."/>
            <person name="Chen A."/>
            <person name="Palaniappan K."/>
            <person name="Land M."/>
            <person name="Hauser L."/>
            <person name="Brambilla E.M."/>
            <person name="Rohde M."/>
            <person name="Verbarg S."/>
            <person name="Goker M."/>
            <person name="Bristow J."/>
            <person name="Eisen J.A."/>
            <person name="Markowitz V."/>
            <person name="Hugenholtz P."/>
            <person name="Kyrpides N.C."/>
            <person name="Klenk H.P."/>
            <person name="Woyke T."/>
        </authorList>
    </citation>
    <scope>NUCLEOTIDE SEQUENCE [LARGE SCALE GENOMIC DNA]</scope>
    <source>
        <strain evidence="3">ATCC 27775 / DSM 1100 / LMG 10767 / O</strain>
    </source>
</reference>
<dbReference type="OrthoDB" id="1120881at2"/>
<dbReference type="STRING" id="760192.Halhy_0864"/>
<dbReference type="Proteomes" id="UP000008461">
    <property type="component" value="Chromosome"/>
</dbReference>
<feature type="transmembrane region" description="Helical" evidence="1">
    <location>
        <begin position="170"/>
        <end position="186"/>
    </location>
</feature>
<evidence type="ECO:0000313" key="2">
    <source>
        <dbReference type="EMBL" id="AEE48769.1"/>
    </source>
</evidence>